<feature type="compositionally biased region" description="Pro residues" evidence="1">
    <location>
        <begin position="454"/>
        <end position="463"/>
    </location>
</feature>
<organism evidence="2 3">
    <name type="scientific">Actinomortierella ambigua</name>
    <dbReference type="NCBI Taxonomy" id="1343610"/>
    <lineage>
        <taxon>Eukaryota</taxon>
        <taxon>Fungi</taxon>
        <taxon>Fungi incertae sedis</taxon>
        <taxon>Mucoromycota</taxon>
        <taxon>Mortierellomycotina</taxon>
        <taxon>Mortierellomycetes</taxon>
        <taxon>Mortierellales</taxon>
        <taxon>Mortierellaceae</taxon>
        <taxon>Actinomortierella</taxon>
    </lineage>
</organism>
<dbReference type="Proteomes" id="UP000807716">
    <property type="component" value="Unassembled WGS sequence"/>
</dbReference>
<gene>
    <name evidence="2" type="ORF">DFQ27_003941</name>
</gene>
<proteinExistence type="predicted"/>
<protein>
    <submittedName>
        <fullName evidence="2">Uncharacterized protein</fullName>
    </submittedName>
</protein>
<feature type="region of interest" description="Disordered" evidence="1">
    <location>
        <begin position="450"/>
        <end position="486"/>
    </location>
</feature>
<reference evidence="2" key="1">
    <citation type="journal article" date="2020" name="Fungal Divers.">
        <title>Resolving the Mortierellaceae phylogeny through synthesis of multi-gene phylogenetics and phylogenomics.</title>
        <authorList>
            <person name="Vandepol N."/>
            <person name="Liber J."/>
            <person name="Desiro A."/>
            <person name="Na H."/>
            <person name="Kennedy M."/>
            <person name="Barry K."/>
            <person name="Grigoriev I.V."/>
            <person name="Miller A.N."/>
            <person name="O'Donnell K."/>
            <person name="Stajich J.E."/>
            <person name="Bonito G."/>
        </authorList>
    </citation>
    <scope>NUCLEOTIDE SEQUENCE</scope>
    <source>
        <strain evidence="2">BC1065</strain>
    </source>
</reference>
<evidence type="ECO:0000313" key="3">
    <source>
        <dbReference type="Proteomes" id="UP000807716"/>
    </source>
</evidence>
<feature type="region of interest" description="Disordered" evidence="1">
    <location>
        <begin position="213"/>
        <end position="236"/>
    </location>
</feature>
<sequence>MNPSACIDVRAEDSTGCHTTSPRVLLSALRETTWEMFGGNFDRQVRYARYRLDALMHDQEYIVHLLNKLPITDAELQLDPYDVLEDAEADSESLYASVSSRCSDFTTSSVENAFPYSVFREPKVESLCVTAWTDAPRLKAQQAYQEAIIALWASYHELCHWLRQFIIVSEENAQDLEYMLGIHDPGLFPPKTDGPYDATDGSGYSPLTTAVANSASHLQRPKQRQDDERCQKNHTLSPASLDGHVVLGIRSSAFNNDPERLWSTTIIDHLDAVSRCSDTTDAEGNQIRSAWASSPFGGGREPYLGPFRPPTPEPCLVSPDAFNMAPTSQPLGHSGILSLTTPQTEAAPVMAHVRISSYSTPSALMAEGDGASCYSAAEPSSARLSSELVMPEGIGNECPPSPPPSPHGYRAECSLMLSTTTDRHAEMESETMTTAATVLSLNSKRESIHDTPFPSFPLPPTSLPSPASSPLTPLSPLTPPNTTNTRHFRECDEMEKLLMIGQHLENVEKARQCIEKFEDGRRLALHHHKLFKKAQHSYYHTRRVPRRVRVDKTF</sequence>
<feature type="compositionally biased region" description="Low complexity" evidence="1">
    <location>
        <begin position="464"/>
        <end position="485"/>
    </location>
</feature>
<comment type="caution">
    <text evidence="2">The sequence shown here is derived from an EMBL/GenBank/DDBJ whole genome shotgun (WGS) entry which is preliminary data.</text>
</comment>
<dbReference type="AlphaFoldDB" id="A0A9P6U4Q5"/>
<name>A0A9P6U4Q5_9FUNG</name>
<accession>A0A9P6U4Q5</accession>
<evidence type="ECO:0000256" key="1">
    <source>
        <dbReference type="SAM" id="MobiDB-lite"/>
    </source>
</evidence>
<evidence type="ECO:0000313" key="2">
    <source>
        <dbReference type="EMBL" id="KAG0259657.1"/>
    </source>
</evidence>
<dbReference type="OrthoDB" id="10555718at2759"/>
<keyword evidence="3" id="KW-1185">Reference proteome</keyword>
<dbReference type="EMBL" id="JAAAJB010000276">
    <property type="protein sequence ID" value="KAG0259657.1"/>
    <property type="molecule type" value="Genomic_DNA"/>
</dbReference>